<evidence type="ECO:0000259" key="1">
    <source>
        <dbReference type="PROSITE" id="PS50280"/>
    </source>
</evidence>
<dbReference type="InterPro" id="IPR053010">
    <property type="entry name" value="SET_SmydA-8"/>
</dbReference>
<dbReference type="PROSITE" id="PS50280">
    <property type="entry name" value="SET"/>
    <property type="match status" value="1"/>
</dbReference>
<dbReference type="Pfam" id="PF00856">
    <property type="entry name" value="SET"/>
    <property type="match status" value="1"/>
</dbReference>
<dbReference type="InterPro" id="IPR046341">
    <property type="entry name" value="SET_dom_sf"/>
</dbReference>
<proteinExistence type="predicted"/>
<dbReference type="Gene3D" id="2.170.270.10">
    <property type="entry name" value="SET domain"/>
    <property type="match status" value="1"/>
</dbReference>
<evidence type="ECO:0000313" key="2">
    <source>
        <dbReference type="EMBL" id="CAH0777298.1"/>
    </source>
</evidence>
<feature type="domain" description="SET" evidence="1">
    <location>
        <begin position="1"/>
        <end position="38"/>
    </location>
</feature>
<keyword evidence="3" id="KW-1185">Reference proteome</keyword>
<dbReference type="PANTHER" id="PTHR46455">
    <property type="entry name" value="SET AND MYND DOMAIN CONTAINING, ARTHROPOD-SPECIFIC, MEMBER 4, ISOFORM A"/>
    <property type="match status" value="1"/>
</dbReference>
<accession>A0A9P0CFA7</accession>
<name>A0A9P0CFA7_BEMTA</name>
<dbReference type="PANTHER" id="PTHR46455:SF3">
    <property type="entry name" value="SET AND MYND DOMAIN CONTAINING, ARTHROPOD-SPECIFIC, MEMBER 9, ISOFORM A-RELATED"/>
    <property type="match status" value="1"/>
</dbReference>
<evidence type="ECO:0000313" key="3">
    <source>
        <dbReference type="Proteomes" id="UP001152759"/>
    </source>
</evidence>
<dbReference type="Proteomes" id="UP001152759">
    <property type="component" value="Chromosome 8"/>
</dbReference>
<dbReference type="AlphaFoldDB" id="A0A9P0CFA7"/>
<dbReference type="SUPFAM" id="SSF82199">
    <property type="entry name" value="SET domain"/>
    <property type="match status" value="1"/>
</dbReference>
<dbReference type="GO" id="GO:0008276">
    <property type="term" value="F:protein methyltransferase activity"/>
    <property type="evidence" value="ECO:0007669"/>
    <property type="project" value="UniProtKB-ARBA"/>
</dbReference>
<organism evidence="2 3">
    <name type="scientific">Bemisia tabaci</name>
    <name type="common">Sweetpotato whitefly</name>
    <name type="synonym">Aleurodes tabaci</name>
    <dbReference type="NCBI Taxonomy" id="7038"/>
    <lineage>
        <taxon>Eukaryota</taxon>
        <taxon>Metazoa</taxon>
        <taxon>Ecdysozoa</taxon>
        <taxon>Arthropoda</taxon>
        <taxon>Hexapoda</taxon>
        <taxon>Insecta</taxon>
        <taxon>Pterygota</taxon>
        <taxon>Neoptera</taxon>
        <taxon>Paraneoptera</taxon>
        <taxon>Hemiptera</taxon>
        <taxon>Sternorrhyncha</taxon>
        <taxon>Aleyrodoidea</taxon>
        <taxon>Aleyrodidae</taxon>
        <taxon>Aleyrodinae</taxon>
        <taxon>Bemisia</taxon>
    </lineage>
</organism>
<dbReference type="EMBL" id="OU963869">
    <property type="protein sequence ID" value="CAH0777298.1"/>
    <property type="molecule type" value="Genomic_DNA"/>
</dbReference>
<dbReference type="GO" id="GO:0008170">
    <property type="term" value="F:N-methyltransferase activity"/>
    <property type="evidence" value="ECO:0007669"/>
    <property type="project" value="UniProtKB-ARBA"/>
</dbReference>
<dbReference type="CDD" id="cd20071">
    <property type="entry name" value="SET_SMYD"/>
    <property type="match status" value="1"/>
</dbReference>
<sequence>MNHSCSPNIRIGFDDRQRMVARATRSIECGEEITTSYSLLLWGTSTRRSHLLDTKHFLCSCFRCLDPTELGTFLFMMDCPSRGCGGQLSPADPLSLSCAWSCGRCNRVVTEQQISILRNIAAGPTPDPDLEDLSALKTSLEGRLGQVAVSLKLSVIGSLGHKPKYTWTELDEKALLFKRQLCEEVLQLLQSLQLGVCRLRGFILQELFHVLNELRKRKKCSKNKSSIAEIKHLAKLAASSLKEALQIIKAENLDTL</sequence>
<protein>
    <recommendedName>
        <fullName evidence="1">SET domain-containing protein</fullName>
    </recommendedName>
</protein>
<reference evidence="2" key="1">
    <citation type="submission" date="2021-12" db="EMBL/GenBank/DDBJ databases">
        <authorList>
            <person name="King R."/>
        </authorList>
    </citation>
    <scope>NUCLEOTIDE SEQUENCE</scope>
</reference>
<dbReference type="GO" id="GO:0008757">
    <property type="term" value="F:S-adenosylmethionine-dependent methyltransferase activity"/>
    <property type="evidence" value="ECO:0007669"/>
    <property type="project" value="UniProtKB-ARBA"/>
</dbReference>
<dbReference type="InterPro" id="IPR001214">
    <property type="entry name" value="SET_dom"/>
</dbReference>
<gene>
    <name evidence="2" type="ORF">BEMITA_LOCUS13275</name>
</gene>